<evidence type="ECO:0000313" key="2">
    <source>
        <dbReference type="Proteomes" id="UP000589984"/>
    </source>
</evidence>
<dbReference type="EMBL" id="JABWCV010000026">
    <property type="protein sequence ID" value="NVF15974.1"/>
    <property type="molecule type" value="Genomic_DNA"/>
</dbReference>
<sequence length="79" mass="8818">MKEPVIIRVRDAGYQGYIATGGGKRASCSYSYEQALFNCAEKLFGPGSLFQFEQLEVSEADAKRSVIKRVEVFPYEESA</sequence>
<name>A0A7Y6VA13_9GAMM</name>
<gene>
    <name evidence="1" type="ORF">HUO07_17620</name>
</gene>
<dbReference type="Proteomes" id="UP000589984">
    <property type="component" value="Unassembled WGS sequence"/>
</dbReference>
<proteinExistence type="predicted"/>
<organism evidence="1 2">
    <name type="scientific">Vreelandella maris</name>
    <dbReference type="NCBI Taxonomy" id="2729617"/>
    <lineage>
        <taxon>Bacteria</taxon>
        <taxon>Pseudomonadati</taxon>
        <taxon>Pseudomonadota</taxon>
        <taxon>Gammaproteobacteria</taxon>
        <taxon>Oceanospirillales</taxon>
        <taxon>Halomonadaceae</taxon>
        <taxon>Vreelandella</taxon>
    </lineage>
</organism>
<dbReference type="RefSeq" id="WP_176304647.1">
    <property type="nucleotide sequence ID" value="NZ_JABWCV010000026.1"/>
</dbReference>
<reference evidence="1 2" key="1">
    <citation type="submission" date="2020-06" db="EMBL/GenBank/DDBJ databases">
        <title>Halomonas sp. QX-1 draft genome sequence.</title>
        <authorList>
            <person name="Qiu X."/>
        </authorList>
    </citation>
    <scope>NUCLEOTIDE SEQUENCE [LARGE SCALE GENOMIC DNA]</scope>
    <source>
        <strain evidence="1 2">QX-1</strain>
    </source>
</reference>
<accession>A0A7Y6VA13</accession>
<evidence type="ECO:0000313" key="1">
    <source>
        <dbReference type="EMBL" id="NVF15974.1"/>
    </source>
</evidence>
<comment type="caution">
    <text evidence="1">The sequence shown here is derived from an EMBL/GenBank/DDBJ whole genome shotgun (WGS) entry which is preliminary data.</text>
</comment>
<keyword evidence="2" id="KW-1185">Reference proteome</keyword>
<protein>
    <submittedName>
        <fullName evidence="1">Uncharacterized protein</fullName>
    </submittedName>
</protein>
<dbReference type="AlphaFoldDB" id="A0A7Y6VA13"/>